<evidence type="ECO:0000256" key="2">
    <source>
        <dbReference type="ARBA" id="ARBA00022679"/>
    </source>
</evidence>
<evidence type="ECO:0000256" key="6">
    <source>
        <dbReference type="ARBA" id="ARBA00022842"/>
    </source>
</evidence>
<keyword evidence="5" id="KW-0067">ATP-binding</keyword>
<evidence type="ECO:0000259" key="8">
    <source>
        <dbReference type="Pfam" id="PF02773"/>
    </source>
</evidence>
<dbReference type="InterPro" id="IPR022636">
    <property type="entry name" value="S-AdoMet_synthetase_sfam"/>
</dbReference>
<dbReference type="SUPFAM" id="SSF55973">
    <property type="entry name" value="S-adenosylmethionine synthetase"/>
    <property type="match status" value="1"/>
</dbReference>
<gene>
    <name evidence="9" type="ORF">DB44_FG00080</name>
</gene>
<dbReference type="GO" id="GO:0005524">
    <property type="term" value="F:ATP binding"/>
    <property type="evidence" value="ECO:0007669"/>
    <property type="project" value="UniProtKB-KW"/>
</dbReference>
<evidence type="ECO:0000256" key="7">
    <source>
        <dbReference type="ARBA" id="ARBA00022958"/>
    </source>
</evidence>
<evidence type="ECO:0000256" key="1">
    <source>
        <dbReference type="ARBA" id="ARBA00022563"/>
    </source>
</evidence>
<dbReference type="Pfam" id="PF02773">
    <property type="entry name" value="S-AdoMet_synt_C"/>
    <property type="match status" value="1"/>
</dbReference>
<accession>A0A0C1JJX0</accession>
<dbReference type="PANTHER" id="PTHR11964">
    <property type="entry name" value="S-ADENOSYLMETHIONINE SYNTHETASE"/>
    <property type="match status" value="1"/>
</dbReference>
<dbReference type="GO" id="GO:0006730">
    <property type="term" value="P:one-carbon metabolic process"/>
    <property type="evidence" value="ECO:0007669"/>
    <property type="project" value="UniProtKB-KW"/>
</dbReference>
<dbReference type="PATRIC" id="fig|362787.3.peg.1891"/>
<protein>
    <recommendedName>
        <fullName evidence="8">S-adenosylmethionine synthetase C-terminal domain-containing protein</fullName>
    </recommendedName>
</protein>
<evidence type="ECO:0000256" key="5">
    <source>
        <dbReference type="ARBA" id="ARBA00022840"/>
    </source>
</evidence>
<name>A0A0C1JJX0_9BACT</name>
<evidence type="ECO:0000256" key="3">
    <source>
        <dbReference type="ARBA" id="ARBA00022723"/>
    </source>
</evidence>
<dbReference type="EMBL" id="JSAN01000129">
    <property type="protein sequence ID" value="KIC70916.1"/>
    <property type="molecule type" value="Genomic_DNA"/>
</dbReference>
<dbReference type="Gene3D" id="3.30.300.10">
    <property type="match status" value="2"/>
</dbReference>
<reference evidence="9 10" key="1">
    <citation type="journal article" date="2014" name="Mol. Biol. Evol.">
        <title>Massive expansion of Ubiquitination-related gene families within the Chlamydiae.</title>
        <authorList>
            <person name="Domman D."/>
            <person name="Collingro A."/>
            <person name="Lagkouvardos I."/>
            <person name="Gehre L."/>
            <person name="Weinmaier T."/>
            <person name="Rattei T."/>
            <person name="Subtil A."/>
            <person name="Horn M."/>
        </authorList>
    </citation>
    <scope>NUCLEOTIDE SEQUENCE [LARGE SCALE GENOMIC DNA]</scope>
    <source>
        <strain evidence="9 10">EI2</strain>
    </source>
</reference>
<dbReference type="RefSeq" id="WP_272946413.1">
    <property type="nucleotide sequence ID" value="NZ_JSAN01000129.1"/>
</dbReference>
<evidence type="ECO:0000256" key="4">
    <source>
        <dbReference type="ARBA" id="ARBA00022741"/>
    </source>
</evidence>
<keyword evidence="4" id="KW-0547">Nucleotide-binding</keyword>
<sequence length="52" mass="5539">MIGGAAGNSDLTGRKIVVYTYKRKGRYGGGAFSGKVFSKVGRSACYAARYIE</sequence>
<evidence type="ECO:0000313" key="10">
    <source>
        <dbReference type="Proteomes" id="UP000031465"/>
    </source>
</evidence>
<organism evidence="9 10">
    <name type="scientific">Candidatus Protochlamydia amoebophila</name>
    <dbReference type="NCBI Taxonomy" id="362787"/>
    <lineage>
        <taxon>Bacteria</taxon>
        <taxon>Pseudomonadati</taxon>
        <taxon>Chlamydiota</taxon>
        <taxon>Chlamydiia</taxon>
        <taxon>Parachlamydiales</taxon>
        <taxon>Parachlamydiaceae</taxon>
        <taxon>Candidatus Protochlamydia</taxon>
    </lineage>
</organism>
<dbReference type="AlphaFoldDB" id="A0A0C1JJX0"/>
<evidence type="ECO:0000313" key="9">
    <source>
        <dbReference type="EMBL" id="KIC70916.1"/>
    </source>
</evidence>
<keyword evidence="3" id="KW-0479">Metal-binding</keyword>
<dbReference type="InterPro" id="IPR002133">
    <property type="entry name" value="S-AdoMet_synthetase"/>
</dbReference>
<proteinExistence type="predicted"/>
<keyword evidence="1" id="KW-0554">One-carbon metabolism</keyword>
<dbReference type="InterPro" id="IPR022630">
    <property type="entry name" value="S-AdoMet_synt_C"/>
</dbReference>
<dbReference type="GO" id="GO:0046872">
    <property type="term" value="F:metal ion binding"/>
    <property type="evidence" value="ECO:0007669"/>
    <property type="project" value="UniProtKB-KW"/>
</dbReference>
<keyword evidence="7" id="KW-0630">Potassium</keyword>
<keyword evidence="6" id="KW-0460">Magnesium</keyword>
<comment type="caution">
    <text evidence="9">The sequence shown here is derived from an EMBL/GenBank/DDBJ whole genome shotgun (WGS) entry which is preliminary data.</text>
</comment>
<dbReference type="Proteomes" id="UP000031465">
    <property type="component" value="Unassembled WGS sequence"/>
</dbReference>
<dbReference type="GO" id="GO:0004478">
    <property type="term" value="F:methionine adenosyltransferase activity"/>
    <property type="evidence" value="ECO:0007669"/>
    <property type="project" value="InterPro"/>
</dbReference>
<keyword evidence="2" id="KW-0808">Transferase</keyword>
<feature type="domain" description="S-adenosylmethionine synthetase C-terminal" evidence="8">
    <location>
        <begin position="2"/>
        <end position="51"/>
    </location>
</feature>
<dbReference type="GO" id="GO:0006556">
    <property type="term" value="P:S-adenosylmethionine biosynthetic process"/>
    <property type="evidence" value="ECO:0007669"/>
    <property type="project" value="InterPro"/>
</dbReference>